<name>A0A0D2E880_9EURO</name>
<dbReference type="EMBL" id="KN846969">
    <property type="protein sequence ID" value="KIW86371.1"/>
    <property type="molecule type" value="Genomic_DNA"/>
</dbReference>
<dbReference type="PROSITE" id="PS51819">
    <property type="entry name" value="VOC"/>
    <property type="match status" value="1"/>
</dbReference>
<dbReference type="SUPFAM" id="SSF54593">
    <property type="entry name" value="Glyoxalase/Bleomycin resistance protein/Dihydroxybiphenyl dioxygenase"/>
    <property type="match status" value="1"/>
</dbReference>
<dbReference type="GeneID" id="25301257"/>
<evidence type="ECO:0000313" key="2">
    <source>
        <dbReference type="EMBL" id="KIW86371.1"/>
    </source>
</evidence>
<dbReference type="Gene3D" id="3.10.180.10">
    <property type="entry name" value="2,3-Dihydroxybiphenyl 1,2-Dioxygenase, domain 1"/>
    <property type="match status" value="1"/>
</dbReference>
<reference evidence="2 3" key="1">
    <citation type="submission" date="2015-01" db="EMBL/GenBank/DDBJ databases">
        <title>The Genome Sequence of Fonsecaea pedrosoi CBS 271.37.</title>
        <authorList>
            <consortium name="The Broad Institute Genomics Platform"/>
            <person name="Cuomo C."/>
            <person name="de Hoog S."/>
            <person name="Gorbushina A."/>
            <person name="Stielow B."/>
            <person name="Teixiera M."/>
            <person name="Abouelleil A."/>
            <person name="Chapman S.B."/>
            <person name="Priest M."/>
            <person name="Young S.K."/>
            <person name="Wortman J."/>
            <person name="Nusbaum C."/>
            <person name="Birren B."/>
        </authorList>
    </citation>
    <scope>NUCLEOTIDE SEQUENCE [LARGE SCALE GENOMIC DNA]</scope>
    <source>
        <strain evidence="2 3">CBS 271.37</strain>
    </source>
</reference>
<dbReference type="InterPro" id="IPR029068">
    <property type="entry name" value="Glyas_Bleomycin-R_OHBP_Dase"/>
</dbReference>
<accession>A0A0D2E880</accession>
<dbReference type="InterPro" id="IPR037523">
    <property type="entry name" value="VOC_core"/>
</dbReference>
<dbReference type="OrthoDB" id="5371818at2759"/>
<feature type="domain" description="VOC" evidence="1">
    <location>
        <begin position="20"/>
        <end position="137"/>
    </location>
</feature>
<dbReference type="RefSeq" id="XP_013290179.1">
    <property type="nucleotide sequence ID" value="XM_013434725.1"/>
</dbReference>
<proteinExistence type="predicted"/>
<dbReference type="Proteomes" id="UP000053029">
    <property type="component" value="Unassembled WGS sequence"/>
</dbReference>
<evidence type="ECO:0000259" key="1">
    <source>
        <dbReference type="PROSITE" id="PS51819"/>
    </source>
</evidence>
<dbReference type="InterPro" id="IPR004360">
    <property type="entry name" value="Glyas_Fos-R_dOase_dom"/>
</dbReference>
<dbReference type="VEuPathDB" id="FungiDB:Z517_01767"/>
<dbReference type="HOGENOM" id="CLU_098384_0_0_1"/>
<keyword evidence="3" id="KW-1185">Reference proteome</keyword>
<organism evidence="2 3">
    <name type="scientific">Fonsecaea pedrosoi CBS 271.37</name>
    <dbReference type="NCBI Taxonomy" id="1442368"/>
    <lineage>
        <taxon>Eukaryota</taxon>
        <taxon>Fungi</taxon>
        <taxon>Dikarya</taxon>
        <taxon>Ascomycota</taxon>
        <taxon>Pezizomycotina</taxon>
        <taxon>Eurotiomycetes</taxon>
        <taxon>Chaetothyriomycetidae</taxon>
        <taxon>Chaetothyriales</taxon>
        <taxon>Herpotrichiellaceae</taxon>
        <taxon>Fonsecaea</taxon>
    </lineage>
</organism>
<evidence type="ECO:0000313" key="3">
    <source>
        <dbReference type="Proteomes" id="UP000053029"/>
    </source>
</evidence>
<dbReference type="Pfam" id="PF00903">
    <property type="entry name" value="Glyoxalase"/>
    <property type="match status" value="1"/>
</dbReference>
<protein>
    <recommendedName>
        <fullName evidence="1">VOC domain-containing protein</fullName>
    </recommendedName>
</protein>
<sequence>MTTNNHSAADAAAKIFPPKYLAHVVLRTANFRPMVDFWTTFLGGSITYGNDKLAFITYDEEHHRVAILNLPESGPKDATSSGLEHVAFGFSTIDDLALAYTQRKARGIVPGWCVNHGPTTSLYYKDPDGNKIEMQVDNFATVQEATAFFHTAEFAENPVGVDFDPDELVRRLRDGEDRREILKRPRTGPRLNYKRY</sequence>
<dbReference type="AlphaFoldDB" id="A0A0D2E880"/>
<gene>
    <name evidence="2" type="ORF">Z517_01767</name>
</gene>